<organism evidence="7 8">
    <name type="scientific">Mortierella alpina</name>
    <name type="common">Oleaginous fungus</name>
    <name type="synonym">Mortierella renispora</name>
    <dbReference type="NCBI Taxonomy" id="64518"/>
    <lineage>
        <taxon>Eukaryota</taxon>
        <taxon>Fungi</taxon>
        <taxon>Fungi incertae sedis</taxon>
        <taxon>Mucoromycota</taxon>
        <taxon>Mortierellomycotina</taxon>
        <taxon>Mortierellomycetes</taxon>
        <taxon>Mortierellales</taxon>
        <taxon>Mortierellaceae</taxon>
        <taxon>Mortierella</taxon>
    </lineage>
</organism>
<dbReference type="PANTHER" id="PTHR22847:SF637">
    <property type="entry name" value="WD REPEAT DOMAIN 5B"/>
    <property type="match status" value="1"/>
</dbReference>
<dbReference type="SUPFAM" id="SSF50978">
    <property type="entry name" value="WD40 repeat-like"/>
    <property type="match status" value="2"/>
</dbReference>
<feature type="repeat" description="WD" evidence="3">
    <location>
        <begin position="1506"/>
        <end position="1547"/>
    </location>
</feature>
<comment type="caution">
    <text evidence="7">The sequence shown here is derived from an EMBL/GenBank/DDBJ whole genome shotgun (WGS) entry which is preliminary data.</text>
</comment>
<dbReference type="InterPro" id="IPR020472">
    <property type="entry name" value="WD40_PAC1"/>
</dbReference>
<evidence type="ECO:0000313" key="7">
    <source>
        <dbReference type="EMBL" id="KAF9949526.1"/>
    </source>
</evidence>
<feature type="repeat" description="WD" evidence="3">
    <location>
        <begin position="1030"/>
        <end position="1071"/>
    </location>
</feature>
<dbReference type="Gene3D" id="2.160.20.80">
    <property type="entry name" value="E3 ubiquitin-protein ligase SopA"/>
    <property type="match status" value="1"/>
</dbReference>
<dbReference type="GO" id="GO:1990234">
    <property type="term" value="C:transferase complex"/>
    <property type="evidence" value="ECO:0007669"/>
    <property type="project" value="UniProtKB-ARBA"/>
</dbReference>
<dbReference type="PROSITE" id="PS00678">
    <property type="entry name" value="WD_REPEATS_1"/>
    <property type="match status" value="11"/>
</dbReference>
<feature type="domain" description="Arm-like repeat" evidence="6">
    <location>
        <begin position="263"/>
        <end position="412"/>
    </location>
</feature>
<feature type="domain" description="NACHT" evidence="5">
    <location>
        <begin position="508"/>
        <end position="668"/>
    </location>
</feature>
<feature type="repeat" description="WD" evidence="3">
    <location>
        <begin position="1548"/>
        <end position="1591"/>
    </location>
</feature>
<dbReference type="GO" id="GO:0005634">
    <property type="term" value="C:nucleus"/>
    <property type="evidence" value="ECO:0007669"/>
    <property type="project" value="TreeGrafter"/>
</dbReference>
<dbReference type="EMBL" id="JAAAHY010001399">
    <property type="protein sequence ID" value="KAF9949526.1"/>
    <property type="molecule type" value="Genomic_DNA"/>
</dbReference>
<dbReference type="PROSITE" id="PS50294">
    <property type="entry name" value="WD_REPEATS_REGION"/>
    <property type="match status" value="12"/>
</dbReference>
<dbReference type="SUPFAM" id="SSF52540">
    <property type="entry name" value="P-loop containing nucleoside triphosphate hydrolases"/>
    <property type="match status" value="1"/>
</dbReference>
<evidence type="ECO:0000256" key="4">
    <source>
        <dbReference type="SAM" id="MobiDB-lite"/>
    </source>
</evidence>
<dbReference type="Gene3D" id="2.130.10.10">
    <property type="entry name" value="YVTN repeat-like/Quinoprotein amine dehydrogenase"/>
    <property type="match status" value="6"/>
</dbReference>
<feature type="repeat" description="WD" evidence="3">
    <location>
        <begin position="1072"/>
        <end position="1113"/>
    </location>
</feature>
<evidence type="ECO:0000256" key="1">
    <source>
        <dbReference type="ARBA" id="ARBA00022574"/>
    </source>
</evidence>
<dbReference type="Pfam" id="PF23948">
    <property type="entry name" value="ARM_5"/>
    <property type="match status" value="1"/>
</dbReference>
<feature type="repeat" description="WD" evidence="3">
    <location>
        <begin position="1464"/>
        <end position="1500"/>
    </location>
</feature>
<feature type="repeat" description="WD" evidence="3">
    <location>
        <begin position="1254"/>
        <end position="1295"/>
    </location>
</feature>
<dbReference type="SUPFAM" id="SSF141571">
    <property type="entry name" value="Pentapeptide repeat-like"/>
    <property type="match status" value="1"/>
</dbReference>
<dbReference type="Proteomes" id="UP000738359">
    <property type="component" value="Unassembled WGS sequence"/>
</dbReference>
<feature type="repeat" description="WD" evidence="3">
    <location>
        <begin position="1296"/>
        <end position="1328"/>
    </location>
</feature>
<dbReference type="Pfam" id="PF05729">
    <property type="entry name" value="NACHT"/>
    <property type="match status" value="1"/>
</dbReference>
<feature type="repeat" description="WD" evidence="3">
    <location>
        <begin position="1338"/>
        <end position="1374"/>
    </location>
</feature>
<keyword evidence="2" id="KW-0677">Repeat</keyword>
<evidence type="ECO:0000256" key="2">
    <source>
        <dbReference type="ARBA" id="ARBA00022737"/>
    </source>
</evidence>
<feature type="repeat" description="WD" evidence="3">
    <location>
        <begin position="1380"/>
        <end position="1421"/>
    </location>
</feature>
<dbReference type="Gene3D" id="3.40.50.300">
    <property type="entry name" value="P-loop containing nucleotide triphosphate hydrolases"/>
    <property type="match status" value="1"/>
</dbReference>
<reference evidence="7" key="1">
    <citation type="journal article" date="2020" name="Fungal Divers.">
        <title>Resolving the Mortierellaceae phylogeny through synthesis of multi-gene phylogenetics and phylogenomics.</title>
        <authorList>
            <person name="Vandepol N."/>
            <person name="Liber J."/>
            <person name="Desiro A."/>
            <person name="Na H."/>
            <person name="Kennedy M."/>
            <person name="Barry K."/>
            <person name="Grigoriev I.V."/>
            <person name="Miller A.N."/>
            <person name="O'Donnell K."/>
            <person name="Stajich J.E."/>
            <person name="Bonito G."/>
        </authorList>
    </citation>
    <scope>NUCLEOTIDE SEQUENCE</scope>
    <source>
        <strain evidence="7">CK1249</strain>
    </source>
</reference>
<accession>A0A9P6IVQ8</accession>
<feature type="repeat" description="WD" evidence="3">
    <location>
        <begin position="1128"/>
        <end position="1169"/>
    </location>
</feature>
<dbReference type="InterPro" id="IPR001680">
    <property type="entry name" value="WD40_rpt"/>
</dbReference>
<evidence type="ECO:0000256" key="3">
    <source>
        <dbReference type="PROSITE-ProRule" id="PRU00221"/>
    </source>
</evidence>
<dbReference type="PROSITE" id="PS50082">
    <property type="entry name" value="WD_REPEATS_2"/>
    <property type="match status" value="13"/>
</dbReference>
<feature type="repeat" description="WD" evidence="3">
    <location>
        <begin position="1212"/>
        <end position="1248"/>
    </location>
</feature>
<dbReference type="InterPro" id="IPR007111">
    <property type="entry name" value="NACHT_NTPase"/>
</dbReference>
<dbReference type="InterPro" id="IPR027417">
    <property type="entry name" value="P-loop_NTPase"/>
</dbReference>
<dbReference type="Pfam" id="PF00400">
    <property type="entry name" value="WD40"/>
    <property type="match status" value="13"/>
</dbReference>
<dbReference type="CDD" id="cd00200">
    <property type="entry name" value="WD40"/>
    <property type="match status" value="2"/>
</dbReference>
<dbReference type="InterPro" id="IPR019775">
    <property type="entry name" value="WD40_repeat_CS"/>
</dbReference>
<dbReference type="Pfam" id="PF00805">
    <property type="entry name" value="Pentapeptide"/>
    <property type="match status" value="1"/>
</dbReference>
<evidence type="ECO:0008006" key="9">
    <source>
        <dbReference type="Google" id="ProtNLM"/>
    </source>
</evidence>
<name>A0A9P6IVQ8_MORAP</name>
<evidence type="ECO:0000313" key="8">
    <source>
        <dbReference type="Proteomes" id="UP000738359"/>
    </source>
</evidence>
<dbReference type="PRINTS" id="PR00320">
    <property type="entry name" value="GPROTEINBRPT"/>
</dbReference>
<protein>
    <recommendedName>
        <fullName evidence="9">WD40 repeat-like protein</fullName>
    </recommendedName>
</protein>
<dbReference type="OrthoDB" id="538223at2759"/>
<dbReference type="PANTHER" id="PTHR22847">
    <property type="entry name" value="WD40 REPEAT PROTEIN"/>
    <property type="match status" value="1"/>
</dbReference>
<feature type="region of interest" description="Disordered" evidence="4">
    <location>
        <begin position="41"/>
        <end position="69"/>
    </location>
</feature>
<dbReference type="InterPro" id="IPR015943">
    <property type="entry name" value="WD40/YVTN_repeat-like_dom_sf"/>
</dbReference>
<gene>
    <name evidence="7" type="ORF">BGZ70_001722</name>
</gene>
<feature type="repeat" description="WD" evidence="3">
    <location>
        <begin position="1170"/>
        <end position="1211"/>
    </location>
</feature>
<evidence type="ECO:0000259" key="5">
    <source>
        <dbReference type="Pfam" id="PF05729"/>
    </source>
</evidence>
<dbReference type="InterPro" id="IPR001646">
    <property type="entry name" value="5peptide_repeat"/>
</dbReference>
<feature type="repeat" description="WD" evidence="3">
    <location>
        <begin position="1422"/>
        <end position="1458"/>
    </location>
</feature>
<keyword evidence="8" id="KW-1185">Reference proteome</keyword>
<sequence>MIKKSNPTVPELGQHGVDQSAVAQHMKKRNKFFSMFRSGKPEMRAKPSAAAPQAKVHQSDAISSKVENHPNRASSNIAIISSEERILPAAEAKVRLDIFSMNVTRPVTTIAVPKFGARIDNTPQLALCSSLVLRSPPLAPFNESDPEINHLQIKEHSQDAPIDGANRLWAKAIEKDPIEKNHVRWLLERMVEEFVKDAVKGSAAVTEVVVLGPVLDYEHYRKLLNCFISEFEKAVILDVDLLDGLVQLVQCASMGYLVADDLIKILSIVRTVVETIGIAKSAVEGTRSLIENGKGVFEAIKEGVSSGNKRSWYPAIIGASALVQEGRLADFKTVVMEAPCRQSPEFQWGICQLLGEIAVDATWENAIRREAVEFLADLHTNDPDWGRDASVKTWLLTILRIISEDPDQSIHRPAAILLQDITTTEAAKLTSPYPLRSRLPVPALSPLLARVQEMPFVERDLNLLRVQRLESHDQKVYIPPQASLQTSNEETEPLMDLVKEFLGSDRQVFLLLGDSGSGKSTFNRHLENELWTKYTVGGPIPLFINLPAVTDNYRDIIGEQLRTHQFSDEKIKELKEHREMLLICDGYDETQLKINLHTANKLNQAGQPNTKMIISCRSTYLGQDYRNQFQPQKSDRYSGTTAILFTEAAIVPFSSDQIEDYVGQFVRDSEVHKLIGNSPVWSAEVYMNMLQSIPNMMELVKNPFLLSLSLRALPLVVKGAVDLSMVKVTRLTLYDSFTDQWLENNKCRLEGITLAAEAEMALQELLEEGFASSAIDFLKSLAAAIFKEQGGNPVVQYMPRSDKGTWKSRFFGPEPGTVLLRESSPLSRAGVQHRFMHRSLLEYFYSRHIHEAHSATSERVQDLADHPLGQTNIVKESSMIDFLAEHVQSDPAFKQQLHQIIELSKADANASQAAANAITILVRAGVTFNEADLRGIQIPGADLSGGQFDSAQLQGANLCDTNLRSIWLRQADLSDANVTGAQFGEWPFLQEEHVAYGCVYSPDGTTFAIGLGNGTINLYTTASWKKTLTLKGHTSAILGVTFSPNGQQIASGSGDNTVRLWDARNGAAVATLVGHTSNVFSVAFSPSGQQIASSSSDNTVRLWNVQTGASAVIVIAPPPKIESAVFSLRCHTNLIYSVVFSPSGEQVASGSEDKTIRLWDANTGAPGAVLNGHTSEVRCVAFSPSGEQVASGSEDTTVRLWNAKTGAPGAVLNGHTSGVKCVAFSPSGQQIASGSNDTTVRLWNLQTGALGAILSGHSAYITSVVYSPSGHQIASSSRDYTVRFWDTKSGATGAIPGSHVSSVRSVVFSPSGQQIASGSDDKTVRLWDACTGTLGAVLRGHTSDVWSVTFSPNGQQIASGGQDNTVRLWDAHTGASGIMLRGHTEWIASIAFSPSGQQIASGSYDTTVRLWDSQTGELDVILTGHTRSIYSVVYSPSGQQIASGGLDATVRLWDAQTGAAGVILTGHTSFITSVVFSPSGQQIAAGCMDNTVRLWDAQTGVPGVILSGHTKSVSSVMFSPNGQQIASGSDDHTVRLWNVESGHCLTVVKGFHGGVAGLDWISNGNDSYLATGSHDNSVRLWKVASESPLVCLQWNSGPNQLDVSDTNFFNAQGLSRMNLNLLEQRGALTKAVLLEGTLSSN</sequence>
<dbReference type="InterPro" id="IPR056251">
    <property type="entry name" value="Arm_rpt_dom"/>
</dbReference>
<keyword evidence="1 3" id="KW-0853">WD repeat</keyword>
<dbReference type="SMART" id="SM00320">
    <property type="entry name" value="WD40"/>
    <property type="match status" value="14"/>
</dbReference>
<dbReference type="InterPro" id="IPR036322">
    <property type="entry name" value="WD40_repeat_dom_sf"/>
</dbReference>
<proteinExistence type="predicted"/>
<evidence type="ECO:0000259" key="6">
    <source>
        <dbReference type="Pfam" id="PF23948"/>
    </source>
</evidence>
<feature type="region of interest" description="Disordered" evidence="4">
    <location>
        <begin position="1"/>
        <end position="23"/>
    </location>
</feature>